<dbReference type="OrthoDB" id="20368at2759"/>
<organism evidence="1 2">
    <name type="scientific">Teratosphaeria nubilosa</name>
    <dbReference type="NCBI Taxonomy" id="161662"/>
    <lineage>
        <taxon>Eukaryota</taxon>
        <taxon>Fungi</taxon>
        <taxon>Dikarya</taxon>
        <taxon>Ascomycota</taxon>
        <taxon>Pezizomycotina</taxon>
        <taxon>Dothideomycetes</taxon>
        <taxon>Dothideomycetidae</taxon>
        <taxon>Mycosphaerellales</taxon>
        <taxon>Teratosphaeriaceae</taxon>
        <taxon>Teratosphaeria</taxon>
    </lineage>
</organism>
<evidence type="ECO:0000313" key="2">
    <source>
        <dbReference type="Proteomes" id="UP000799436"/>
    </source>
</evidence>
<proteinExistence type="predicted"/>
<evidence type="ECO:0000313" key="1">
    <source>
        <dbReference type="EMBL" id="KAF2772077.1"/>
    </source>
</evidence>
<protein>
    <submittedName>
        <fullName evidence="1">Uncharacterized protein</fullName>
    </submittedName>
</protein>
<accession>A0A6G1LGQ9</accession>
<dbReference type="EMBL" id="ML995816">
    <property type="protein sequence ID" value="KAF2772077.1"/>
    <property type="molecule type" value="Genomic_DNA"/>
</dbReference>
<reference evidence="1" key="1">
    <citation type="journal article" date="2020" name="Stud. Mycol.">
        <title>101 Dothideomycetes genomes: a test case for predicting lifestyles and emergence of pathogens.</title>
        <authorList>
            <person name="Haridas S."/>
            <person name="Albert R."/>
            <person name="Binder M."/>
            <person name="Bloem J."/>
            <person name="Labutti K."/>
            <person name="Salamov A."/>
            <person name="Andreopoulos B."/>
            <person name="Baker S."/>
            <person name="Barry K."/>
            <person name="Bills G."/>
            <person name="Bluhm B."/>
            <person name="Cannon C."/>
            <person name="Castanera R."/>
            <person name="Culley D."/>
            <person name="Daum C."/>
            <person name="Ezra D."/>
            <person name="Gonzalez J."/>
            <person name="Henrissat B."/>
            <person name="Kuo A."/>
            <person name="Liang C."/>
            <person name="Lipzen A."/>
            <person name="Lutzoni F."/>
            <person name="Magnuson J."/>
            <person name="Mondo S."/>
            <person name="Nolan M."/>
            <person name="Ohm R."/>
            <person name="Pangilinan J."/>
            <person name="Park H.-J."/>
            <person name="Ramirez L."/>
            <person name="Alfaro M."/>
            <person name="Sun H."/>
            <person name="Tritt A."/>
            <person name="Yoshinaga Y."/>
            <person name="Zwiers L.-H."/>
            <person name="Turgeon B."/>
            <person name="Goodwin S."/>
            <person name="Spatafora J."/>
            <person name="Crous P."/>
            <person name="Grigoriev I."/>
        </authorList>
    </citation>
    <scope>NUCLEOTIDE SEQUENCE</scope>
    <source>
        <strain evidence="1">CBS 116005</strain>
    </source>
</reference>
<gene>
    <name evidence="1" type="ORF">EJ03DRAFT_348893</name>
</gene>
<dbReference type="AlphaFoldDB" id="A0A6G1LGQ9"/>
<keyword evidence="2" id="KW-1185">Reference proteome</keyword>
<sequence>MYVHPPDTLPRRAHAILQSLTTKPPRVHAAFLILTLLPLYIISYHYRLAHPYNSPPNSSSHTPKQNFLASWLETRLIDPFNPSAIGLYCNQTSVWRENVVFNLERGTTNASFVDARNEVLGLVFAAVEAGAGIVLPRLGRGKEEVRFEELFDREWLLDSLKGACPQMVVYEVEEGKGSPRPGSEGVYVPIRRWAGEGREYGRQAGEEHFEGWLRRQQGGVMGEGTVVVNVRVERFGVDTRGLPFGIRRSLGQVLRGNDGVRALAGRVMWGLGRRFGEEVGGGGLGVRGVYGAYLHEETEGGRVGMVNATARARALWTQALASGLGVIYVASPNATAVEAIKAEAAASPLPNIVSKEDFLTGAALESLERLTPDQQAVVDFAVLQRCGVFGGATRSTFSYGVALARNQWLEDNGRPMEPWDVMHRDPSVAFDDGLSRLVGRDAFAEAAVPRGMWP</sequence>
<dbReference type="CDD" id="cd11296">
    <property type="entry name" value="O-FucT_like"/>
    <property type="match status" value="1"/>
</dbReference>
<name>A0A6G1LGQ9_9PEZI</name>
<dbReference type="Gene3D" id="3.40.50.11350">
    <property type="match status" value="1"/>
</dbReference>
<dbReference type="Proteomes" id="UP000799436">
    <property type="component" value="Unassembled WGS sequence"/>
</dbReference>